<dbReference type="EMBL" id="CADCWL010000053">
    <property type="protein sequence ID" value="CAA9556160.1"/>
    <property type="molecule type" value="Genomic_DNA"/>
</dbReference>
<protein>
    <recommendedName>
        <fullName evidence="1">N-acetyltransferase domain-containing protein</fullName>
    </recommendedName>
</protein>
<reference evidence="2" key="1">
    <citation type="submission" date="2020-02" db="EMBL/GenBank/DDBJ databases">
        <authorList>
            <person name="Meier V. D."/>
        </authorList>
    </citation>
    <scope>NUCLEOTIDE SEQUENCE</scope>
    <source>
        <strain evidence="2">AVDCRST_MAG19</strain>
    </source>
</reference>
<evidence type="ECO:0000259" key="1">
    <source>
        <dbReference type="PROSITE" id="PS51186"/>
    </source>
</evidence>
<dbReference type="SUPFAM" id="SSF55729">
    <property type="entry name" value="Acyl-CoA N-acyltransferases (Nat)"/>
    <property type="match status" value="1"/>
</dbReference>
<proteinExistence type="predicted"/>
<dbReference type="Pfam" id="PF13302">
    <property type="entry name" value="Acetyltransf_3"/>
    <property type="match status" value="1"/>
</dbReference>
<dbReference type="PANTHER" id="PTHR43792:SF1">
    <property type="entry name" value="N-ACETYLTRANSFERASE DOMAIN-CONTAINING PROTEIN"/>
    <property type="match status" value="1"/>
</dbReference>
<dbReference type="AlphaFoldDB" id="A0A6J4UTX6"/>
<sequence length="200" mass="22037">MPVVAETDRVVVRTFRSEDAADAHAWYADPEVARYTLWEPHTREETEARVRRLAAIVPPGVVGEWAEYAVELTEEGRVVGSVSLKIDDDVSRQAELGWFFAPRYQGRGLATEATAALMRYGVGLGVHRFYAVADPRNIASTRLMERLGMRREGYFRERMFYKGEWSDDVVYGVLARELGGAAGGEGAPAVLPVADAGGDG</sequence>
<evidence type="ECO:0000313" key="2">
    <source>
        <dbReference type="EMBL" id="CAA9556160.1"/>
    </source>
</evidence>
<dbReference type="InterPro" id="IPR016181">
    <property type="entry name" value="Acyl_CoA_acyltransferase"/>
</dbReference>
<dbReference type="InterPro" id="IPR051531">
    <property type="entry name" value="N-acetyltransferase"/>
</dbReference>
<dbReference type="Gene3D" id="3.40.630.30">
    <property type="match status" value="1"/>
</dbReference>
<dbReference type="PANTHER" id="PTHR43792">
    <property type="entry name" value="GNAT FAMILY, PUTATIVE (AFU_ORTHOLOGUE AFUA_3G00765)-RELATED-RELATED"/>
    <property type="match status" value="1"/>
</dbReference>
<dbReference type="GO" id="GO:0016747">
    <property type="term" value="F:acyltransferase activity, transferring groups other than amino-acyl groups"/>
    <property type="evidence" value="ECO:0007669"/>
    <property type="project" value="InterPro"/>
</dbReference>
<organism evidence="2">
    <name type="scientific">uncultured Thermomicrobiales bacterium</name>
    <dbReference type="NCBI Taxonomy" id="1645740"/>
    <lineage>
        <taxon>Bacteria</taxon>
        <taxon>Pseudomonadati</taxon>
        <taxon>Thermomicrobiota</taxon>
        <taxon>Thermomicrobia</taxon>
        <taxon>Thermomicrobiales</taxon>
        <taxon>environmental samples</taxon>
    </lineage>
</organism>
<dbReference type="InterPro" id="IPR000182">
    <property type="entry name" value="GNAT_dom"/>
</dbReference>
<accession>A0A6J4UTX6</accession>
<name>A0A6J4UTX6_9BACT</name>
<feature type="domain" description="N-acetyltransferase" evidence="1">
    <location>
        <begin position="10"/>
        <end position="176"/>
    </location>
</feature>
<gene>
    <name evidence="2" type="ORF">AVDCRST_MAG19-1235</name>
</gene>
<dbReference type="CDD" id="cd04301">
    <property type="entry name" value="NAT_SF"/>
    <property type="match status" value="1"/>
</dbReference>
<dbReference type="PROSITE" id="PS51186">
    <property type="entry name" value="GNAT"/>
    <property type="match status" value="1"/>
</dbReference>